<proteinExistence type="predicted"/>
<keyword evidence="2" id="KW-1133">Transmembrane helix</keyword>
<evidence type="ECO:0000313" key="3">
    <source>
        <dbReference type="EMBL" id="TKS16617.1"/>
    </source>
</evidence>
<evidence type="ECO:0000256" key="2">
    <source>
        <dbReference type="SAM" id="Phobius"/>
    </source>
</evidence>
<feature type="region of interest" description="Disordered" evidence="1">
    <location>
        <begin position="26"/>
        <end position="45"/>
    </location>
</feature>
<comment type="caution">
    <text evidence="3">The sequence shown here is derived from an EMBL/GenBank/DDBJ whole genome shotgun (WGS) entry which is preliminary data.</text>
</comment>
<evidence type="ECO:0000256" key="1">
    <source>
        <dbReference type="SAM" id="MobiDB-lite"/>
    </source>
</evidence>
<sequence length="117" mass="13230">MGAKESISRAPCGSAEEYFNGITTKQQSPVQFSKQRRERHDIKETSSLSKSSNVSLPLLLLPFYLFHVSFLVAVRIEEGNWYKFLSPLSGFAFIPYQASFVPTGYVVTKKKKMSFPV</sequence>
<accession>A0A4U5R3D1</accession>
<feature type="transmembrane region" description="Helical" evidence="2">
    <location>
        <begin position="88"/>
        <end position="107"/>
    </location>
</feature>
<evidence type="ECO:0008006" key="4">
    <source>
        <dbReference type="Google" id="ProtNLM"/>
    </source>
</evidence>
<protein>
    <recommendedName>
        <fullName evidence="4">Transmembrane protein</fullName>
    </recommendedName>
</protein>
<reference evidence="3" key="1">
    <citation type="submission" date="2018-10" db="EMBL/GenBank/DDBJ databases">
        <title>Population genomic analysis revealed the cold adaptation of white poplar.</title>
        <authorList>
            <person name="Liu Y.-J."/>
        </authorList>
    </citation>
    <scope>NUCLEOTIDE SEQUENCE [LARGE SCALE GENOMIC DNA]</scope>
    <source>
        <strain evidence="3">PAL-ZL1</strain>
    </source>
</reference>
<gene>
    <name evidence="3" type="ORF">D5086_0000021470</name>
</gene>
<name>A0A4U5R3D1_POPAL</name>
<organism evidence="3">
    <name type="scientific">Populus alba</name>
    <name type="common">White poplar</name>
    <dbReference type="NCBI Taxonomy" id="43335"/>
    <lineage>
        <taxon>Eukaryota</taxon>
        <taxon>Viridiplantae</taxon>
        <taxon>Streptophyta</taxon>
        <taxon>Embryophyta</taxon>
        <taxon>Tracheophyta</taxon>
        <taxon>Spermatophyta</taxon>
        <taxon>Magnoliopsida</taxon>
        <taxon>eudicotyledons</taxon>
        <taxon>Gunneridae</taxon>
        <taxon>Pentapetalae</taxon>
        <taxon>rosids</taxon>
        <taxon>fabids</taxon>
        <taxon>Malpighiales</taxon>
        <taxon>Salicaceae</taxon>
        <taxon>Saliceae</taxon>
        <taxon>Populus</taxon>
    </lineage>
</organism>
<feature type="transmembrane region" description="Helical" evidence="2">
    <location>
        <begin position="56"/>
        <end position="76"/>
    </location>
</feature>
<dbReference type="EMBL" id="RCHU01000057">
    <property type="protein sequence ID" value="TKS16617.1"/>
    <property type="molecule type" value="Genomic_DNA"/>
</dbReference>
<keyword evidence="2" id="KW-0472">Membrane</keyword>
<dbReference type="AlphaFoldDB" id="A0A4U5R3D1"/>
<keyword evidence="2" id="KW-0812">Transmembrane</keyword>